<dbReference type="RefSeq" id="WP_171470433.1">
    <property type="nucleotide sequence ID" value="NZ_CP053452.2"/>
</dbReference>
<accession>A0A6M5YMG6</accession>
<dbReference type="Proteomes" id="UP000503447">
    <property type="component" value="Chromosome"/>
</dbReference>
<sequence length="93" mass="10115">MKRDYRTLSVVREKSPFATPPRVLVVAEDDGAGQAVALAEALEAAGADAEVRFGADMGRSHSHSDAVIVADARGYRITRHHPVLENFRSRLAM</sequence>
<evidence type="ECO:0000313" key="2">
    <source>
        <dbReference type="Proteomes" id="UP000503447"/>
    </source>
</evidence>
<name>A0A6M5YMG6_9BACT</name>
<protein>
    <submittedName>
        <fullName evidence="1">Uncharacterized protein</fullName>
    </submittedName>
</protein>
<keyword evidence="2" id="KW-1185">Reference proteome</keyword>
<organism evidence="1 2">
    <name type="scientific">Frigoriglobus tundricola</name>
    <dbReference type="NCBI Taxonomy" id="2774151"/>
    <lineage>
        <taxon>Bacteria</taxon>
        <taxon>Pseudomonadati</taxon>
        <taxon>Planctomycetota</taxon>
        <taxon>Planctomycetia</taxon>
        <taxon>Gemmatales</taxon>
        <taxon>Gemmataceae</taxon>
        <taxon>Frigoriglobus</taxon>
    </lineage>
</organism>
<proteinExistence type="predicted"/>
<reference evidence="2" key="1">
    <citation type="submission" date="2020-05" db="EMBL/GenBank/DDBJ databases">
        <title>Frigoriglobus tundricola gen. nov., sp. nov., a psychrotolerant cellulolytic planctomycete of the family Gemmataceae with two divergent copies of 16S rRNA gene.</title>
        <authorList>
            <person name="Kulichevskaya I.S."/>
            <person name="Ivanova A.A."/>
            <person name="Naumoff D.G."/>
            <person name="Beletsky A.V."/>
            <person name="Rijpstra W.I.C."/>
            <person name="Sinninghe Damste J.S."/>
            <person name="Mardanov A.V."/>
            <person name="Ravin N.V."/>
            <person name="Dedysh S.N."/>
        </authorList>
    </citation>
    <scope>NUCLEOTIDE SEQUENCE [LARGE SCALE GENOMIC DNA]</scope>
    <source>
        <strain evidence="2">PL17</strain>
    </source>
</reference>
<dbReference type="KEGG" id="ftj:FTUN_1951"/>
<evidence type="ECO:0000313" key="1">
    <source>
        <dbReference type="EMBL" id="QJW94431.1"/>
    </source>
</evidence>
<dbReference type="AlphaFoldDB" id="A0A6M5YMG6"/>
<gene>
    <name evidence="1" type="ORF">FTUN_1951</name>
</gene>
<dbReference type="EMBL" id="CP053452">
    <property type="protein sequence ID" value="QJW94431.1"/>
    <property type="molecule type" value="Genomic_DNA"/>
</dbReference>